<reference evidence="2 3" key="1">
    <citation type="submission" date="2019-01" db="EMBL/GenBank/DDBJ databases">
        <title>Litorilituus lipolytica sp. nov., isolated from intertidal sand of the Yellow Sea in China.</title>
        <authorList>
            <person name="Liu A."/>
        </authorList>
    </citation>
    <scope>NUCLEOTIDE SEQUENCE [LARGE SCALE GENOMIC DNA]</scope>
    <source>
        <strain evidence="2 3">RZ04</strain>
    </source>
</reference>
<dbReference type="InterPro" id="IPR016181">
    <property type="entry name" value="Acyl_CoA_acyltransferase"/>
</dbReference>
<accession>A0A502L4E8</accession>
<name>A0A502L4E8_9GAMM</name>
<keyword evidence="3" id="KW-1185">Reference proteome</keyword>
<dbReference type="Proteomes" id="UP000315303">
    <property type="component" value="Unassembled WGS sequence"/>
</dbReference>
<dbReference type="GO" id="GO:0016747">
    <property type="term" value="F:acyltransferase activity, transferring groups other than amino-acyl groups"/>
    <property type="evidence" value="ECO:0007669"/>
    <property type="project" value="InterPro"/>
</dbReference>
<protein>
    <submittedName>
        <fullName evidence="2">N-acetyltransferase</fullName>
    </submittedName>
</protein>
<dbReference type="CDD" id="cd04301">
    <property type="entry name" value="NAT_SF"/>
    <property type="match status" value="1"/>
</dbReference>
<organism evidence="2 3">
    <name type="scientific">Litorilituus lipolyticus</name>
    <dbReference type="NCBI Taxonomy" id="2491017"/>
    <lineage>
        <taxon>Bacteria</taxon>
        <taxon>Pseudomonadati</taxon>
        <taxon>Pseudomonadota</taxon>
        <taxon>Gammaproteobacteria</taxon>
        <taxon>Alteromonadales</taxon>
        <taxon>Colwelliaceae</taxon>
        <taxon>Litorilituus</taxon>
    </lineage>
</organism>
<dbReference type="OrthoDB" id="9775804at2"/>
<dbReference type="SUPFAM" id="SSF55729">
    <property type="entry name" value="Acyl-CoA N-acyltransferases (Nat)"/>
    <property type="match status" value="1"/>
</dbReference>
<dbReference type="EMBL" id="SAWY01000008">
    <property type="protein sequence ID" value="TPH17295.1"/>
    <property type="molecule type" value="Genomic_DNA"/>
</dbReference>
<sequence length="132" mass="14756">MQQIIERVTPAEDFVRLRKVTGLTPRSLLAAQKALPNSLYGVHIILNNEVIGMARVVGDGALNFDIVDVAVDPTYQGLGYGAMLMEYVMKYLDKTAMPTAYITLMADVPELYLKFGFKYSRPESEGMYMVKP</sequence>
<dbReference type="PANTHER" id="PTHR43233">
    <property type="entry name" value="FAMILY N-ACETYLTRANSFERASE, PUTATIVE (AFU_ORTHOLOGUE AFUA_6G03350)-RELATED"/>
    <property type="match status" value="1"/>
</dbReference>
<evidence type="ECO:0000313" key="2">
    <source>
        <dbReference type="EMBL" id="TPH17295.1"/>
    </source>
</evidence>
<feature type="domain" description="N-acetyltransferase" evidence="1">
    <location>
        <begin position="3"/>
        <end position="132"/>
    </location>
</feature>
<dbReference type="InterPro" id="IPR000182">
    <property type="entry name" value="GNAT_dom"/>
</dbReference>
<dbReference type="PROSITE" id="PS51186">
    <property type="entry name" value="GNAT"/>
    <property type="match status" value="1"/>
</dbReference>
<evidence type="ECO:0000259" key="1">
    <source>
        <dbReference type="PROSITE" id="PS51186"/>
    </source>
</evidence>
<evidence type="ECO:0000313" key="3">
    <source>
        <dbReference type="Proteomes" id="UP000315303"/>
    </source>
</evidence>
<dbReference type="RefSeq" id="WP_140602274.1">
    <property type="nucleotide sequence ID" value="NZ_SAWY01000008.1"/>
</dbReference>
<gene>
    <name evidence="2" type="ORF">EPA86_04730</name>
</gene>
<dbReference type="Gene3D" id="3.40.630.30">
    <property type="match status" value="1"/>
</dbReference>
<dbReference type="AlphaFoldDB" id="A0A502L4E8"/>
<dbReference type="InterPro" id="IPR053144">
    <property type="entry name" value="Acetyltransferase_Butenolide"/>
</dbReference>
<proteinExistence type="predicted"/>
<dbReference type="Pfam" id="PF13508">
    <property type="entry name" value="Acetyltransf_7"/>
    <property type="match status" value="1"/>
</dbReference>
<dbReference type="PANTHER" id="PTHR43233:SF1">
    <property type="entry name" value="FAMILY N-ACETYLTRANSFERASE, PUTATIVE (AFU_ORTHOLOGUE AFUA_6G03350)-RELATED"/>
    <property type="match status" value="1"/>
</dbReference>
<comment type="caution">
    <text evidence="2">The sequence shown here is derived from an EMBL/GenBank/DDBJ whole genome shotgun (WGS) entry which is preliminary data.</text>
</comment>
<keyword evidence="2" id="KW-0808">Transferase</keyword>